<keyword evidence="5 7" id="KW-0408">Iron</keyword>
<dbReference type="InterPro" id="IPR010300">
    <property type="entry name" value="CDO_1"/>
</dbReference>
<dbReference type="Gene3D" id="2.60.120.10">
    <property type="entry name" value="Jelly Rolls"/>
    <property type="match status" value="1"/>
</dbReference>
<dbReference type="EMBL" id="LLXU01000136">
    <property type="protein sequence ID" value="KRG37395.1"/>
    <property type="molecule type" value="Genomic_DNA"/>
</dbReference>
<dbReference type="GO" id="GO:0019448">
    <property type="term" value="P:L-cysteine catabolic process"/>
    <property type="evidence" value="ECO:0007669"/>
    <property type="project" value="TreeGrafter"/>
</dbReference>
<dbReference type="InterPro" id="IPR011051">
    <property type="entry name" value="RmlC_Cupin_sf"/>
</dbReference>
<evidence type="ECO:0000313" key="9">
    <source>
        <dbReference type="Proteomes" id="UP000051802"/>
    </source>
</evidence>
<organism evidence="8 9">
    <name type="scientific">Stenotrophomonas panacihumi</name>
    <dbReference type="NCBI Taxonomy" id="676599"/>
    <lineage>
        <taxon>Bacteria</taxon>
        <taxon>Pseudomonadati</taxon>
        <taxon>Pseudomonadota</taxon>
        <taxon>Gammaproteobacteria</taxon>
        <taxon>Lysobacterales</taxon>
        <taxon>Lysobacteraceae</taxon>
        <taxon>Stenotrophomonas</taxon>
    </lineage>
</organism>
<feature type="binding site" evidence="7">
    <location>
        <position position="128"/>
    </location>
    <ligand>
        <name>Fe cation</name>
        <dbReference type="ChEBI" id="CHEBI:24875"/>
        <note>catalytic</note>
    </ligand>
</feature>
<feature type="binding site" evidence="7">
    <location>
        <position position="76"/>
    </location>
    <ligand>
        <name>Fe cation</name>
        <dbReference type="ChEBI" id="CHEBI:24875"/>
        <note>catalytic</note>
    </ligand>
</feature>
<keyword evidence="2 7" id="KW-0479">Metal-binding</keyword>
<dbReference type="GO" id="GO:0008198">
    <property type="term" value="F:ferrous iron binding"/>
    <property type="evidence" value="ECO:0007669"/>
    <property type="project" value="TreeGrafter"/>
</dbReference>
<feature type="binding site" evidence="7">
    <location>
        <position position="74"/>
    </location>
    <ligand>
        <name>Fe cation</name>
        <dbReference type="ChEBI" id="CHEBI:24875"/>
        <note>catalytic</note>
    </ligand>
</feature>
<dbReference type="GO" id="GO:0017172">
    <property type="term" value="F:cysteine dioxygenase activity"/>
    <property type="evidence" value="ECO:0007669"/>
    <property type="project" value="TreeGrafter"/>
</dbReference>
<reference evidence="8 9" key="1">
    <citation type="submission" date="2015-10" db="EMBL/GenBank/DDBJ databases">
        <title>Genome sequencing and analysis of members of genus Stenotrophomonas.</title>
        <authorList>
            <person name="Patil P.P."/>
            <person name="Midha S."/>
            <person name="Patil P.B."/>
        </authorList>
    </citation>
    <scope>NUCLEOTIDE SEQUENCE [LARGE SCALE GENOMIC DNA]</scope>
    <source>
        <strain evidence="8 9">JCM 16536</strain>
    </source>
</reference>
<evidence type="ECO:0000256" key="6">
    <source>
        <dbReference type="PIRSR" id="PIRSR610300-50"/>
    </source>
</evidence>
<evidence type="ECO:0000256" key="5">
    <source>
        <dbReference type="ARBA" id="ARBA00023004"/>
    </source>
</evidence>
<evidence type="ECO:0000256" key="7">
    <source>
        <dbReference type="PIRSR" id="PIRSR610300-51"/>
    </source>
</evidence>
<dbReference type="PANTHER" id="PTHR12918:SF1">
    <property type="entry name" value="CYSTEINE DIOXYGENASE TYPE 1"/>
    <property type="match status" value="1"/>
</dbReference>
<evidence type="ECO:0000256" key="2">
    <source>
        <dbReference type="ARBA" id="ARBA00022723"/>
    </source>
</evidence>
<dbReference type="CDD" id="cd10548">
    <property type="entry name" value="cupin_CDO"/>
    <property type="match status" value="1"/>
</dbReference>
<dbReference type="InterPro" id="IPR014710">
    <property type="entry name" value="RmlC-like_jellyroll"/>
</dbReference>
<dbReference type="STRING" id="676599.ARC20_16680"/>
<evidence type="ECO:0008006" key="10">
    <source>
        <dbReference type="Google" id="ProtNLM"/>
    </source>
</evidence>
<comment type="caution">
    <text evidence="8">The sequence shown here is derived from an EMBL/GenBank/DDBJ whole genome shotgun (WGS) entry which is preliminary data.</text>
</comment>
<keyword evidence="4" id="KW-0560">Oxidoreductase</keyword>
<proteinExistence type="inferred from homology"/>
<dbReference type="OrthoDB" id="7059163at2"/>
<evidence type="ECO:0000313" key="8">
    <source>
        <dbReference type="EMBL" id="KRG37395.1"/>
    </source>
</evidence>
<dbReference type="RefSeq" id="WP_057649350.1">
    <property type="nucleotide sequence ID" value="NZ_LLXU01000136.1"/>
</dbReference>
<protein>
    <recommendedName>
        <fullName evidence="10">Cysteine dioxygenase</fullName>
    </recommendedName>
</protein>
<comment type="similarity">
    <text evidence="1">Belongs to the cysteine dioxygenase family.</text>
</comment>
<dbReference type="SUPFAM" id="SSF51182">
    <property type="entry name" value="RmlC-like cupins"/>
    <property type="match status" value="1"/>
</dbReference>
<dbReference type="Pfam" id="PF05995">
    <property type="entry name" value="CDO_I"/>
    <property type="match status" value="1"/>
</dbReference>
<dbReference type="PANTHER" id="PTHR12918">
    <property type="entry name" value="CYSTEINE DIOXYGENASE"/>
    <property type="match status" value="1"/>
</dbReference>
<evidence type="ECO:0000256" key="4">
    <source>
        <dbReference type="ARBA" id="ARBA00023002"/>
    </source>
</evidence>
<name>A0A0R0AA22_9GAMM</name>
<keyword evidence="6" id="KW-0883">Thioether bond</keyword>
<dbReference type="AlphaFoldDB" id="A0A0R0AA22"/>
<feature type="cross-link" description="3'-(S-cysteinyl)-tyrosine (Cys-Tyr)" evidence="6">
    <location>
        <begin position="81"/>
        <end position="144"/>
    </location>
</feature>
<evidence type="ECO:0000256" key="3">
    <source>
        <dbReference type="ARBA" id="ARBA00022964"/>
    </source>
</evidence>
<gene>
    <name evidence="8" type="ORF">ARC20_16680</name>
</gene>
<keyword evidence="3" id="KW-0223">Dioxygenase</keyword>
<keyword evidence="9" id="KW-1185">Reference proteome</keyword>
<evidence type="ECO:0000256" key="1">
    <source>
        <dbReference type="ARBA" id="ARBA00006622"/>
    </source>
</evidence>
<dbReference type="Proteomes" id="UP000051802">
    <property type="component" value="Unassembled WGS sequence"/>
</dbReference>
<sequence length="158" mass="17264">MNEDALASMIATLRSCRSRADYLAAMAHCHIGVRDIAAFCQYGEDGYRRNALDLTEDHELVAICWRDGQASPVHNHGSSQCCVRVLQGALEECRYVRADGARAPLCEAGSSRLEPSAETAFDSAEDFHRLTGAHPDGSISLHLYVPPLADYETVELPS</sequence>
<accession>A0A0R0AA22</accession>